<organism evidence="4 5">
    <name type="scientific">Flavobacterium sediminilitoris</name>
    <dbReference type="NCBI Taxonomy" id="2024526"/>
    <lineage>
        <taxon>Bacteria</taxon>
        <taxon>Pseudomonadati</taxon>
        <taxon>Bacteroidota</taxon>
        <taxon>Flavobacteriia</taxon>
        <taxon>Flavobacteriales</taxon>
        <taxon>Flavobacteriaceae</taxon>
        <taxon>Flavobacterium</taxon>
    </lineage>
</organism>
<evidence type="ECO:0000256" key="1">
    <source>
        <dbReference type="ARBA" id="ARBA00009353"/>
    </source>
</evidence>
<reference evidence="4" key="2">
    <citation type="submission" date="2022-04" db="EMBL/GenBank/DDBJ databases">
        <title>Complete Genome Sequence of Flavobacterium sediminilitoris YSM-43, Isolated from a Tidal Sediment.</title>
        <authorList>
            <person name="Lee P.A."/>
        </authorList>
    </citation>
    <scope>NUCLEOTIDE SEQUENCE</scope>
    <source>
        <strain evidence="4">YSM-43</strain>
    </source>
</reference>
<accession>A0ABY4HQ22</accession>
<dbReference type="Proteomes" id="UP000830454">
    <property type="component" value="Chromosome"/>
</dbReference>
<feature type="domain" description="DUF1731" evidence="3">
    <location>
        <begin position="253"/>
        <end position="299"/>
    </location>
</feature>
<evidence type="ECO:0000313" key="5">
    <source>
        <dbReference type="Proteomes" id="UP000830454"/>
    </source>
</evidence>
<dbReference type="InterPro" id="IPR001509">
    <property type="entry name" value="Epimerase_deHydtase"/>
</dbReference>
<dbReference type="PANTHER" id="PTHR11092:SF0">
    <property type="entry name" value="EPIMERASE FAMILY PROTEIN SDR39U1"/>
    <property type="match status" value="1"/>
</dbReference>
<evidence type="ECO:0000313" key="4">
    <source>
        <dbReference type="EMBL" id="UOX33889.1"/>
    </source>
</evidence>
<proteinExistence type="inferred from homology"/>
<protein>
    <submittedName>
        <fullName evidence="4">TIGR01777 family oxidoreductase</fullName>
    </submittedName>
</protein>
<dbReference type="Gene3D" id="3.40.50.720">
    <property type="entry name" value="NAD(P)-binding Rossmann-like Domain"/>
    <property type="match status" value="1"/>
</dbReference>
<evidence type="ECO:0000259" key="3">
    <source>
        <dbReference type="Pfam" id="PF08338"/>
    </source>
</evidence>
<dbReference type="InterPro" id="IPR036291">
    <property type="entry name" value="NAD(P)-bd_dom_sf"/>
</dbReference>
<name>A0ABY4HQ22_9FLAO</name>
<dbReference type="Pfam" id="PF01370">
    <property type="entry name" value="Epimerase"/>
    <property type="match status" value="1"/>
</dbReference>
<dbReference type="NCBIfam" id="TIGR01777">
    <property type="entry name" value="yfcH"/>
    <property type="match status" value="1"/>
</dbReference>
<dbReference type="Pfam" id="PF08338">
    <property type="entry name" value="DUF1731"/>
    <property type="match status" value="1"/>
</dbReference>
<dbReference type="InterPro" id="IPR013549">
    <property type="entry name" value="DUF1731"/>
</dbReference>
<dbReference type="EMBL" id="CP090145">
    <property type="protein sequence ID" value="UOX33889.1"/>
    <property type="molecule type" value="Genomic_DNA"/>
</dbReference>
<gene>
    <name evidence="4" type="ORF">LXD69_17880</name>
</gene>
<sequence length="301" mass="33688">MKVLITGATGLIGNELVKLLLQNGVTVHYLSTSKSKLITQSNYKGYYWNPKSGQINTNAFDDVEVIIHLAGASVSKRWTLSYKEEIINSRVLSTRLLFQALSKNQNQVQHIISASAIGIYPSSLTNVYQEDNKQVDNSFLGEVVAKWENEVSVFERLGIKVSKVRIGLVLAQNGGALKEMLRPIKLGLGSAFGNGNQYQSWIHINDLTQIFYFIMKNKLEGVYNAVSPYPVSNKELIKTIANTIKMPCFLPNVPKFVMKLVLGEMHQILFASQNVSARKILNKGFQFKYASLDKALQNILK</sequence>
<comment type="similarity">
    <text evidence="1">Belongs to the NAD(P)-dependent epimerase/dehydratase family. SDR39U1 subfamily.</text>
</comment>
<reference evidence="4" key="1">
    <citation type="submission" date="2021-12" db="EMBL/GenBank/DDBJ databases">
        <authorList>
            <person name="Cha I.-T."/>
            <person name="Lee K.-E."/>
            <person name="Park S.-J."/>
        </authorList>
    </citation>
    <scope>NUCLEOTIDE SEQUENCE</scope>
    <source>
        <strain evidence="4">YSM-43</strain>
    </source>
</reference>
<dbReference type="InterPro" id="IPR010099">
    <property type="entry name" value="SDR39U1"/>
</dbReference>
<feature type="domain" description="NAD-dependent epimerase/dehydratase" evidence="2">
    <location>
        <begin position="3"/>
        <end position="224"/>
    </location>
</feature>
<evidence type="ECO:0000259" key="2">
    <source>
        <dbReference type="Pfam" id="PF01370"/>
    </source>
</evidence>
<dbReference type="SUPFAM" id="SSF51735">
    <property type="entry name" value="NAD(P)-binding Rossmann-fold domains"/>
    <property type="match status" value="1"/>
</dbReference>
<keyword evidence="5" id="KW-1185">Reference proteome</keyword>
<dbReference type="PANTHER" id="PTHR11092">
    <property type="entry name" value="SUGAR NUCLEOTIDE EPIMERASE RELATED"/>
    <property type="match status" value="1"/>
</dbReference>
<dbReference type="RefSeq" id="WP_246916456.1">
    <property type="nucleotide sequence ID" value="NZ_CP090145.1"/>
</dbReference>